<evidence type="ECO:0000313" key="3">
    <source>
        <dbReference type="Proteomes" id="UP000016922"/>
    </source>
</evidence>
<name>S3E447_GLAL2</name>
<sequence>MPSNSKKNRANKASKESTPKPRIKKPQPPPKTYPSESEFWQSQLATETKEQEAARMAADLEVFRRVEFNAALAELEEEEKNGKFRYIVAAEAAIAAAKKRRKKNKIGAGIPLLICSWRGRWRKEKFDEPVIEHTALKRNFGVY</sequence>
<protein>
    <submittedName>
        <fullName evidence="2">Uncharacterized protein</fullName>
    </submittedName>
</protein>
<organism evidence="2 3">
    <name type="scientific">Glarea lozoyensis (strain ATCC 20868 / MF5171)</name>
    <dbReference type="NCBI Taxonomy" id="1116229"/>
    <lineage>
        <taxon>Eukaryota</taxon>
        <taxon>Fungi</taxon>
        <taxon>Dikarya</taxon>
        <taxon>Ascomycota</taxon>
        <taxon>Pezizomycotina</taxon>
        <taxon>Leotiomycetes</taxon>
        <taxon>Helotiales</taxon>
        <taxon>Helotiaceae</taxon>
        <taxon>Glarea</taxon>
    </lineage>
</organism>
<dbReference type="HOGENOM" id="CLU_1806342_0_0_1"/>
<feature type="compositionally biased region" description="Basic residues" evidence="1">
    <location>
        <begin position="1"/>
        <end position="12"/>
    </location>
</feature>
<dbReference type="GeneID" id="19465274"/>
<evidence type="ECO:0000256" key="1">
    <source>
        <dbReference type="SAM" id="MobiDB-lite"/>
    </source>
</evidence>
<evidence type="ECO:0000313" key="2">
    <source>
        <dbReference type="EMBL" id="EPE33208.1"/>
    </source>
</evidence>
<gene>
    <name evidence="2" type="ORF">GLAREA_06220</name>
</gene>
<dbReference type="Proteomes" id="UP000016922">
    <property type="component" value="Unassembled WGS sequence"/>
</dbReference>
<dbReference type="EMBL" id="KE145358">
    <property type="protein sequence ID" value="EPE33208.1"/>
    <property type="molecule type" value="Genomic_DNA"/>
</dbReference>
<feature type="region of interest" description="Disordered" evidence="1">
    <location>
        <begin position="1"/>
        <end position="51"/>
    </location>
</feature>
<reference evidence="2 3" key="1">
    <citation type="journal article" date="2013" name="BMC Genomics">
        <title>Genomics-driven discovery of the pneumocandin biosynthetic gene cluster in the fungus Glarea lozoyensis.</title>
        <authorList>
            <person name="Chen L."/>
            <person name="Yue Q."/>
            <person name="Zhang X."/>
            <person name="Xiang M."/>
            <person name="Wang C."/>
            <person name="Li S."/>
            <person name="Che Y."/>
            <person name="Ortiz-Lopez F.J."/>
            <person name="Bills G.F."/>
            <person name="Liu X."/>
            <person name="An Z."/>
        </authorList>
    </citation>
    <scope>NUCLEOTIDE SEQUENCE [LARGE SCALE GENOMIC DNA]</scope>
    <source>
        <strain evidence="3">ATCC 20868 / MF5171</strain>
    </source>
</reference>
<proteinExistence type="predicted"/>
<accession>S3E447</accession>
<dbReference type="KEGG" id="glz:GLAREA_06220"/>
<dbReference type="AlphaFoldDB" id="S3E447"/>
<keyword evidence="3" id="KW-1185">Reference proteome</keyword>
<feature type="compositionally biased region" description="Polar residues" evidence="1">
    <location>
        <begin position="34"/>
        <end position="46"/>
    </location>
</feature>
<dbReference type="RefSeq" id="XP_008079825.1">
    <property type="nucleotide sequence ID" value="XM_008081634.1"/>
</dbReference>